<accession>A0A2H0V6P7</accession>
<proteinExistence type="predicted"/>
<keyword evidence="1" id="KW-0472">Membrane</keyword>
<keyword evidence="1" id="KW-0812">Transmembrane</keyword>
<reference evidence="3" key="1">
    <citation type="submission" date="2017-09" db="EMBL/GenBank/DDBJ databases">
        <title>Depth-based differentiation of microbial function through sediment-hosted aquifers and enrichment of novel symbionts in the deep terrestrial subsurface.</title>
        <authorList>
            <person name="Probst A.J."/>
            <person name="Ladd B."/>
            <person name="Jarett J.K."/>
            <person name="Geller-Mcgrath D.E."/>
            <person name="Sieber C.M.K."/>
            <person name="Emerson J.B."/>
            <person name="Anantharaman K."/>
            <person name="Thomas B.C."/>
            <person name="Malmstrom R."/>
            <person name="Stieglmeier M."/>
            <person name="Klingl A."/>
            <person name="Woyke T."/>
            <person name="Ryan C.M."/>
            <person name="Banfield J.F."/>
        </authorList>
    </citation>
    <scope>NUCLEOTIDE SEQUENCE [LARGE SCALE GENOMIC DNA]</scope>
</reference>
<evidence type="ECO:0000313" key="3">
    <source>
        <dbReference type="Proteomes" id="UP000229901"/>
    </source>
</evidence>
<feature type="transmembrane region" description="Helical" evidence="1">
    <location>
        <begin position="29"/>
        <end position="53"/>
    </location>
</feature>
<gene>
    <name evidence="2" type="ORF">COT97_03530</name>
</gene>
<evidence type="ECO:0000313" key="2">
    <source>
        <dbReference type="EMBL" id="PIR94010.1"/>
    </source>
</evidence>
<dbReference type="AlphaFoldDB" id="A0A2H0V6P7"/>
<keyword evidence="1" id="KW-1133">Transmembrane helix</keyword>
<feature type="transmembrane region" description="Helical" evidence="1">
    <location>
        <begin position="65"/>
        <end position="83"/>
    </location>
</feature>
<dbReference type="EMBL" id="PFAP01000023">
    <property type="protein sequence ID" value="PIR94010.1"/>
    <property type="molecule type" value="Genomic_DNA"/>
</dbReference>
<evidence type="ECO:0000256" key="1">
    <source>
        <dbReference type="SAM" id="Phobius"/>
    </source>
</evidence>
<organism evidence="2 3">
    <name type="scientific">Candidatus Falkowbacteria bacterium CG10_big_fil_rev_8_21_14_0_10_39_11</name>
    <dbReference type="NCBI Taxonomy" id="1974565"/>
    <lineage>
        <taxon>Bacteria</taxon>
        <taxon>Candidatus Falkowiibacteriota</taxon>
    </lineage>
</organism>
<dbReference type="Proteomes" id="UP000229901">
    <property type="component" value="Unassembled WGS sequence"/>
</dbReference>
<name>A0A2H0V6P7_9BACT</name>
<feature type="transmembrane region" description="Helical" evidence="1">
    <location>
        <begin position="89"/>
        <end position="109"/>
    </location>
</feature>
<comment type="caution">
    <text evidence="2">The sequence shown here is derived from an EMBL/GenBank/DDBJ whole genome shotgun (WGS) entry which is preliminary data.</text>
</comment>
<sequence>MCTGLSWVAWFFVLFMISPETTAFLGFVLFYLSLLIALFGTFSLLGFSVRFVWQKNGLWYKQLNLASRQAILLSVLVILTLIFQSFDVLWWWTMLLLLMIAVFVELYFITHKRGRRN</sequence>
<protein>
    <submittedName>
        <fullName evidence="2">Uncharacterized protein</fullName>
    </submittedName>
</protein>